<keyword evidence="2" id="KW-1185">Reference proteome</keyword>
<dbReference type="EMBL" id="LSYS01009367">
    <property type="protein sequence ID" value="OPJ66720.1"/>
    <property type="molecule type" value="Genomic_DNA"/>
</dbReference>
<dbReference type="AlphaFoldDB" id="A0A1V4J3I7"/>
<dbReference type="Proteomes" id="UP000190648">
    <property type="component" value="Unassembled WGS sequence"/>
</dbReference>
<evidence type="ECO:0000313" key="1">
    <source>
        <dbReference type="EMBL" id="OPJ66720.1"/>
    </source>
</evidence>
<reference evidence="1 2" key="1">
    <citation type="submission" date="2016-02" db="EMBL/GenBank/DDBJ databases">
        <title>Band-tailed pigeon sequencing and assembly.</title>
        <authorList>
            <person name="Soares A.E."/>
            <person name="Novak B.J."/>
            <person name="Rice E.S."/>
            <person name="O'Connell B."/>
            <person name="Chang D."/>
            <person name="Weber S."/>
            <person name="Shapiro B."/>
        </authorList>
    </citation>
    <scope>NUCLEOTIDE SEQUENCE [LARGE SCALE GENOMIC DNA]</scope>
    <source>
        <strain evidence="1">BTP2013</strain>
        <tissue evidence="1">Blood</tissue>
    </source>
</reference>
<protein>
    <submittedName>
        <fullName evidence="1">Uncharacterized protein</fullName>
    </submittedName>
</protein>
<comment type="caution">
    <text evidence="1">The sequence shown here is derived from an EMBL/GenBank/DDBJ whole genome shotgun (WGS) entry which is preliminary data.</text>
</comment>
<gene>
    <name evidence="1" type="ORF">AV530_016726</name>
</gene>
<organism evidence="1 2">
    <name type="scientific">Patagioenas fasciata monilis</name>
    <dbReference type="NCBI Taxonomy" id="372326"/>
    <lineage>
        <taxon>Eukaryota</taxon>
        <taxon>Metazoa</taxon>
        <taxon>Chordata</taxon>
        <taxon>Craniata</taxon>
        <taxon>Vertebrata</taxon>
        <taxon>Euteleostomi</taxon>
        <taxon>Archelosauria</taxon>
        <taxon>Archosauria</taxon>
        <taxon>Dinosauria</taxon>
        <taxon>Saurischia</taxon>
        <taxon>Theropoda</taxon>
        <taxon>Coelurosauria</taxon>
        <taxon>Aves</taxon>
        <taxon>Neognathae</taxon>
        <taxon>Neoaves</taxon>
        <taxon>Columbimorphae</taxon>
        <taxon>Columbiformes</taxon>
        <taxon>Columbidae</taxon>
        <taxon>Patagioenas</taxon>
    </lineage>
</organism>
<evidence type="ECO:0000313" key="2">
    <source>
        <dbReference type="Proteomes" id="UP000190648"/>
    </source>
</evidence>
<sequence length="133" mass="14949">MKVVLHMGFFLLVQQNPKTEKQDCLTERTMLREDTARENNLTFNSVDSVQPLLEERGKLIYSTEGELSWRGTTMQEKALHEQDATVCESYLPLGNTHGAEMLEEAPSLLAGPAISMPPSSACKLHGRVRFRNT</sequence>
<proteinExistence type="predicted"/>
<accession>A0A1V4J3I7</accession>
<name>A0A1V4J3I7_PATFA</name>